<feature type="compositionally biased region" description="Basic and acidic residues" evidence="4">
    <location>
        <begin position="99"/>
        <end position="126"/>
    </location>
</feature>
<reference evidence="5" key="2">
    <citation type="submission" date="2010-05" db="EMBL/GenBank/DDBJ databases">
        <title>The Genome Sequence of Magnaporthe poae strain ATCC 64411.</title>
        <authorList>
            <consortium name="The Broad Institute Genome Sequencing Platform"/>
            <consortium name="Broad Institute Genome Sequencing Center for Infectious Disease"/>
            <person name="Ma L.-J."/>
            <person name="Dead R."/>
            <person name="Young S."/>
            <person name="Zeng Q."/>
            <person name="Koehrsen M."/>
            <person name="Alvarado L."/>
            <person name="Berlin A."/>
            <person name="Chapman S.B."/>
            <person name="Chen Z."/>
            <person name="Freedman E."/>
            <person name="Gellesch M."/>
            <person name="Goldberg J."/>
            <person name="Griggs A."/>
            <person name="Gujja S."/>
            <person name="Heilman E.R."/>
            <person name="Heiman D."/>
            <person name="Hepburn T."/>
            <person name="Howarth C."/>
            <person name="Jen D."/>
            <person name="Larson L."/>
            <person name="Mehta T."/>
            <person name="Neiman D."/>
            <person name="Pearson M."/>
            <person name="Roberts A."/>
            <person name="Saif S."/>
            <person name="Shea T."/>
            <person name="Shenoy N."/>
            <person name="Sisk P."/>
            <person name="Stolte C."/>
            <person name="Sykes S."/>
            <person name="Walk T."/>
            <person name="White J."/>
            <person name="Yandava C."/>
            <person name="Haas B."/>
            <person name="Nusbaum C."/>
            <person name="Birren B."/>
        </authorList>
    </citation>
    <scope>NUCLEOTIDE SEQUENCE</scope>
    <source>
        <strain evidence="5">ATCC 64411</strain>
    </source>
</reference>
<dbReference type="EMBL" id="ADBL01000785">
    <property type="status" value="NOT_ANNOTATED_CDS"/>
    <property type="molecule type" value="Genomic_DNA"/>
</dbReference>
<evidence type="ECO:0000313" key="6">
    <source>
        <dbReference type="EnsemblFungi" id="MAPG_03239T0"/>
    </source>
</evidence>
<dbReference type="AlphaFoldDB" id="A0A0C4DTH2"/>
<name>A0A0C4DTH2_MAGP6</name>
<accession>A0A0C4DTH2</accession>
<reference evidence="6" key="4">
    <citation type="journal article" date="2015" name="G3 (Bethesda)">
        <title>Genome sequences of three phytopathogenic species of the Magnaporthaceae family of fungi.</title>
        <authorList>
            <person name="Okagaki L.H."/>
            <person name="Nunes C.C."/>
            <person name="Sailsbery J."/>
            <person name="Clay B."/>
            <person name="Brown D."/>
            <person name="John T."/>
            <person name="Oh Y."/>
            <person name="Young N."/>
            <person name="Fitzgerald M."/>
            <person name="Haas B.J."/>
            <person name="Zeng Q."/>
            <person name="Young S."/>
            <person name="Adiconis X."/>
            <person name="Fan L."/>
            <person name="Levin J.Z."/>
            <person name="Mitchell T.K."/>
            <person name="Okubara P.A."/>
            <person name="Farman M.L."/>
            <person name="Kohn L.M."/>
            <person name="Birren B."/>
            <person name="Ma L.-J."/>
            <person name="Dean R.A."/>
        </authorList>
    </citation>
    <scope>NUCLEOTIDE SEQUENCE</scope>
    <source>
        <strain evidence="6">ATCC 64411 / 73-15</strain>
    </source>
</reference>
<feature type="compositionally biased region" description="Basic and acidic residues" evidence="4">
    <location>
        <begin position="70"/>
        <end position="84"/>
    </location>
</feature>
<keyword evidence="3" id="KW-0449">Lipoprotein</keyword>
<organism evidence="6 7">
    <name type="scientific">Magnaporthiopsis poae (strain ATCC 64411 / 73-15)</name>
    <name type="common">Kentucky bluegrass fungus</name>
    <name type="synonym">Magnaporthe poae</name>
    <dbReference type="NCBI Taxonomy" id="644358"/>
    <lineage>
        <taxon>Eukaryota</taxon>
        <taxon>Fungi</taxon>
        <taxon>Dikarya</taxon>
        <taxon>Ascomycota</taxon>
        <taxon>Pezizomycotina</taxon>
        <taxon>Sordariomycetes</taxon>
        <taxon>Sordariomycetidae</taxon>
        <taxon>Magnaporthales</taxon>
        <taxon>Magnaporthaceae</taxon>
        <taxon>Magnaporthiopsis</taxon>
    </lineage>
</organism>
<evidence type="ECO:0000256" key="4">
    <source>
        <dbReference type="SAM" id="MobiDB-lite"/>
    </source>
</evidence>
<keyword evidence="1" id="KW-0519">Myristate</keyword>
<evidence type="ECO:0000256" key="1">
    <source>
        <dbReference type="ARBA" id="ARBA00022707"/>
    </source>
</evidence>
<dbReference type="InterPro" id="IPR031632">
    <property type="entry name" value="SVIP"/>
</dbReference>
<keyword evidence="7" id="KW-1185">Reference proteome</keyword>
<reference evidence="7" key="1">
    <citation type="submission" date="2010-05" db="EMBL/GenBank/DDBJ databases">
        <title>The genome sequence of Magnaporthe poae strain ATCC 64411.</title>
        <authorList>
            <person name="Ma L.-J."/>
            <person name="Dead R."/>
            <person name="Young S."/>
            <person name="Zeng Q."/>
            <person name="Koehrsen M."/>
            <person name="Alvarado L."/>
            <person name="Berlin A."/>
            <person name="Chapman S.B."/>
            <person name="Chen Z."/>
            <person name="Freedman E."/>
            <person name="Gellesch M."/>
            <person name="Goldberg J."/>
            <person name="Griggs A."/>
            <person name="Gujja S."/>
            <person name="Heilman E.R."/>
            <person name="Heiman D."/>
            <person name="Hepburn T."/>
            <person name="Howarth C."/>
            <person name="Jen D."/>
            <person name="Larson L."/>
            <person name="Mehta T."/>
            <person name="Neiman D."/>
            <person name="Pearson M."/>
            <person name="Roberts A."/>
            <person name="Saif S."/>
            <person name="Shea T."/>
            <person name="Shenoy N."/>
            <person name="Sisk P."/>
            <person name="Stolte C."/>
            <person name="Sykes S."/>
            <person name="Walk T."/>
            <person name="White J."/>
            <person name="Yandava C."/>
            <person name="Haas B."/>
            <person name="Nusbaum C."/>
            <person name="Birren B."/>
        </authorList>
    </citation>
    <scope>NUCLEOTIDE SEQUENCE [LARGE SCALE GENOMIC DNA]</scope>
    <source>
        <strain evidence="7">ATCC 64411 / 73-15</strain>
    </source>
</reference>
<evidence type="ECO:0000256" key="2">
    <source>
        <dbReference type="ARBA" id="ARBA00023139"/>
    </source>
</evidence>
<dbReference type="eggNOG" id="ENOG502ST5U">
    <property type="taxonomic scope" value="Eukaryota"/>
</dbReference>
<dbReference type="Proteomes" id="UP000011715">
    <property type="component" value="Unassembled WGS sequence"/>
</dbReference>
<reference evidence="6" key="5">
    <citation type="submission" date="2015-06" db="UniProtKB">
        <authorList>
            <consortium name="EnsemblFungi"/>
        </authorList>
    </citation>
    <scope>IDENTIFICATION</scope>
    <source>
        <strain evidence="6">ATCC 64411</strain>
    </source>
</reference>
<dbReference type="OMA" id="CGKQSKD"/>
<dbReference type="EMBL" id="GL876967">
    <property type="protein sequence ID" value="KLU84194.1"/>
    <property type="molecule type" value="Genomic_DNA"/>
</dbReference>
<dbReference type="Pfam" id="PF15811">
    <property type="entry name" value="SVIP"/>
    <property type="match status" value="1"/>
</dbReference>
<sequence length="132" mass="13626">MGNCCGKPEPDNFNSQGRVLGSAPPRQATAPVPASATRPKPPKVGGPPRTLGGGGGEGASSGASSTSAAEDARRKAAEAAEARARGKPAGGKLASQLEVQKKKTRNETLKEVSDENRRRRDVDDQAKTLSHN</sequence>
<feature type="compositionally biased region" description="Low complexity" evidence="4">
    <location>
        <begin position="60"/>
        <end position="69"/>
    </location>
</feature>
<evidence type="ECO:0000313" key="7">
    <source>
        <dbReference type="Proteomes" id="UP000011715"/>
    </source>
</evidence>
<feature type="region of interest" description="Disordered" evidence="4">
    <location>
        <begin position="1"/>
        <end position="132"/>
    </location>
</feature>
<reference evidence="5" key="3">
    <citation type="submission" date="2011-03" db="EMBL/GenBank/DDBJ databases">
        <title>Annotation of Magnaporthe poae ATCC 64411.</title>
        <authorList>
            <person name="Ma L.-J."/>
            <person name="Dead R."/>
            <person name="Young S.K."/>
            <person name="Zeng Q."/>
            <person name="Gargeya S."/>
            <person name="Fitzgerald M."/>
            <person name="Haas B."/>
            <person name="Abouelleil A."/>
            <person name="Alvarado L."/>
            <person name="Arachchi H.M."/>
            <person name="Berlin A."/>
            <person name="Brown A."/>
            <person name="Chapman S.B."/>
            <person name="Chen Z."/>
            <person name="Dunbar C."/>
            <person name="Freedman E."/>
            <person name="Gearin G."/>
            <person name="Gellesch M."/>
            <person name="Goldberg J."/>
            <person name="Griggs A."/>
            <person name="Gujja S."/>
            <person name="Heiman D."/>
            <person name="Howarth C."/>
            <person name="Larson L."/>
            <person name="Lui A."/>
            <person name="MacDonald P.J.P."/>
            <person name="Mehta T."/>
            <person name="Montmayeur A."/>
            <person name="Murphy C."/>
            <person name="Neiman D."/>
            <person name="Pearson M."/>
            <person name="Priest M."/>
            <person name="Roberts A."/>
            <person name="Saif S."/>
            <person name="Shea T."/>
            <person name="Shenoy N."/>
            <person name="Sisk P."/>
            <person name="Stolte C."/>
            <person name="Sykes S."/>
            <person name="Yandava C."/>
            <person name="Wortman J."/>
            <person name="Nusbaum C."/>
            <person name="Birren B."/>
        </authorList>
    </citation>
    <scope>NUCLEOTIDE SEQUENCE</scope>
    <source>
        <strain evidence="5">ATCC 64411</strain>
    </source>
</reference>
<dbReference type="EnsemblFungi" id="MAPG_03239T0">
    <property type="protein sequence ID" value="MAPG_03239T0"/>
    <property type="gene ID" value="MAPG_03239"/>
</dbReference>
<dbReference type="OrthoDB" id="5415072at2759"/>
<proteinExistence type="predicted"/>
<keyword evidence="2" id="KW-0564">Palmitate</keyword>
<evidence type="ECO:0000256" key="3">
    <source>
        <dbReference type="ARBA" id="ARBA00023288"/>
    </source>
</evidence>
<protein>
    <submittedName>
        <fullName evidence="5 6">Uncharacterized protein</fullName>
    </submittedName>
</protein>
<evidence type="ECO:0000313" key="5">
    <source>
        <dbReference type="EMBL" id="KLU84194.1"/>
    </source>
</evidence>
<gene>
    <name evidence="5" type="ORF">MAPG_03239</name>
</gene>
<dbReference type="VEuPathDB" id="FungiDB:MAPG_03239"/>